<dbReference type="InterPro" id="IPR038666">
    <property type="entry name" value="SSP1_head-tail_sf"/>
</dbReference>
<dbReference type="RefSeq" id="WP_198915091.1">
    <property type="nucleotide sequence ID" value="NZ_JAEKPD010000002.1"/>
</dbReference>
<dbReference type="EMBL" id="JAEKPD010000002">
    <property type="protein sequence ID" value="MBJ3761927.1"/>
    <property type="molecule type" value="Genomic_DNA"/>
</dbReference>
<organism evidence="1 2">
    <name type="scientific">Palleronia pontilimi</name>
    <dbReference type="NCBI Taxonomy" id="1964209"/>
    <lineage>
        <taxon>Bacteria</taxon>
        <taxon>Pseudomonadati</taxon>
        <taxon>Pseudomonadota</taxon>
        <taxon>Alphaproteobacteria</taxon>
        <taxon>Rhodobacterales</taxon>
        <taxon>Roseobacteraceae</taxon>
        <taxon>Palleronia</taxon>
    </lineage>
</organism>
<proteinExistence type="predicted"/>
<name>A0A934M8Y7_9RHOB</name>
<keyword evidence="2" id="KW-1185">Reference proteome</keyword>
<dbReference type="InterPro" id="IPR008767">
    <property type="entry name" value="Phage_SPP1_head-tail_adaptor"/>
</dbReference>
<dbReference type="Proteomes" id="UP000642488">
    <property type="component" value="Unassembled WGS sequence"/>
</dbReference>
<accession>A0A934M8Y7</accession>
<dbReference type="Gene3D" id="2.40.10.270">
    <property type="entry name" value="Bacteriophage SPP1 head-tail adaptor protein"/>
    <property type="match status" value="1"/>
</dbReference>
<dbReference type="Pfam" id="PF05521">
    <property type="entry name" value="Phage_HCP"/>
    <property type="match status" value="1"/>
</dbReference>
<comment type="caution">
    <text evidence="1">The sequence shown here is derived from an EMBL/GenBank/DDBJ whole genome shotgun (WGS) entry which is preliminary data.</text>
</comment>
<evidence type="ECO:0000313" key="1">
    <source>
        <dbReference type="EMBL" id="MBJ3761927.1"/>
    </source>
</evidence>
<sequence>MALPELNRCLKLEAPLRVADGQGGYTQGWETLGTIWAEIAPRTGRSVSGLEVSLSRMSYRITVRAAPQGAPSRPKPGQRLLDGARVFDIQAVTESRAGVKYLDCFAEEELAQ</sequence>
<evidence type="ECO:0000313" key="2">
    <source>
        <dbReference type="Proteomes" id="UP000642488"/>
    </source>
</evidence>
<dbReference type="AlphaFoldDB" id="A0A934M8Y7"/>
<reference evidence="1" key="1">
    <citation type="submission" date="2020-12" db="EMBL/GenBank/DDBJ databases">
        <title>Bacterial taxonomy.</title>
        <authorList>
            <person name="Pan X."/>
        </authorList>
    </citation>
    <scope>NUCLEOTIDE SEQUENCE</scope>
    <source>
        <strain evidence="1">KCTC 52957</strain>
    </source>
</reference>
<protein>
    <submittedName>
        <fullName evidence="1">Head-tail adaptor protein</fullName>
    </submittedName>
</protein>
<gene>
    <name evidence="1" type="ORF">ILP92_04090</name>
</gene>